<keyword evidence="4" id="KW-1185">Reference proteome</keyword>
<dbReference type="Proteomes" id="UP001157960">
    <property type="component" value="Unassembled WGS sequence"/>
</dbReference>
<dbReference type="InterPro" id="IPR056284">
    <property type="entry name" value="AIR9-like_A9"/>
</dbReference>
<keyword evidence="1" id="KW-0812">Transmembrane</keyword>
<keyword evidence="1" id="KW-0472">Membrane</keyword>
<sequence>MTISSIFTFNFNKKIMKRKLFPLAFIIYPILFFSQVGINTQTPHPSSVLDIQSDTKGLVVPRLTTAAINTLAATASEGLIVFDKEKKSFFGWDGSKWQNLGYEEINTVPSATNATISGNYTIGSVLTGNYTFSDAESNPDNATTFIWRSADDVSGTNAVDILSATSQVLTLTVSEQNKYIQFCVTPGSSVGASPGLQKCSSWGGIVGANQAPTASAVSITGTSIQGQTLTGNYTYNDAEGNTQGTSTFRWTRSDDASGTNEATIAGATGLNYLLAAADVNKYIKFYVTPIAASGTLLGTETGSSYIGPVTLPSLISGDVFNEGFESGAANGYFTLATTSANANTGVVSGNSAAGWSPSNSPKFASGTRGYQFGGTSGATGANVVFLSPVIDATQYTNNMTFSMRVAAFGTSSGQGLDSGTNDNILVEVSSDGGSTYTTTLQQGGNSNANWAFSATGNATTTYGTNFSQNSGSGNNLATGPSTLSITGIPNTISQLRFRITVKHNQTAAQDEYWVIDDIKLVAP</sequence>
<gene>
    <name evidence="3" type="ORF">SAMN06264346_10850</name>
</gene>
<feature type="domain" description="AIR9-like A9" evidence="2">
    <location>
        <begin position="216"/>
        <end position="294"/>
    </location>
</feature>
<evidence type="ECO:0000313" key="3">
    <source>
        <dbReference type="EMBL" id="SMP24581.1"/>
    </source>
</evidence>
<dbReference type="Gene3D" id="2.60.120.260">
    <property type="entry name" value="Galactose-binding domain-like"/>
    <property type="match status" value="1"/>
</dbReference>
<evidence type="ECO:0000313" key="4">
    <source>
        <dbReference type="Proteomes" id="UP001157960"/>
    </source>
</evidence>
<accession>A0ABY1P257</accession>
<dbReference type="Gene3D" id="2.60.40.2700">
    <property type="match status" value="2"/>
</dbReference>
<dbReference type="EMBL" id="FXTZ01000008">
    <property type="protein sequence ID" value="SMP24581.1"/>
    <property type="molecule type" value="Genomic_DNA"/>
</dbReference>
<feature type="transmembrane region" description="Helical" evidence="1">
    <location>
        <begin position="20"/>
        <end position="38"/>
    </location>
</feature>
<keyword evidence="1" id="KW-1133">Transmembrane helix</keyword>
<organism evidence="3 4">
    <name type="scientific">Chryseobacterium profundimaris</name>
    <dbReference type="NCBI Taxonomy" id="1387275"/>
    <lineage>
        <taxon>Bacteria</taxon>
        <taxon>Pseudomonadati</taxon>
        <taxon>Bacteroidota</taxon>
        <taxon>Flavobacteriia</taxon>
        <taxon>Flavobacteriales</taxon>
        <taxon>Weeksellaceae</taxon>
        <taxon>Chryseobacterium group</taxon>
        <taxon>Chryseobacterium</taxon>
    </lineage>
</organism>
<reference evidence="3 4" key="1">
    <citation type="submission" date="2017-05" db="EMBL/GenBank/DDBJ databases">
        <authorList>
            <person name="Varghese N."/>
            <person name="Submissions S."/>
        </authorList>
    </citation>
    <scope>NUCLEOTIDE SEQUENCE [LARGE SCALE GENOMIC DNA]</scope>
    <source>
        <strain evidence="3 4">DSM 28214</strain>
    </source>
</reference>
<proteinExistence type="predicted"/>
<protein>
    <recommendedName>
        <fullName evidence="2">AIR9-like A9 domain-containing protein</fullName>
    </recommendedName>
</protein>
<evidence type="ECO:0000259" key="2">
    <source>
        <dbReference type="Pfam" id="PF23197"/>
    </source>
</evidence>
<comment type="caution">
    <text evidence="3">The sequence shown here is derived from an EMBL/GenBank/DDBJ whole genome shotgun (WGS) entry which is preliminary data.</text>
</comment>
<dbReference type="Pfam" id="PF23197">
    <property type="entry name" value="IG_AIR9"/>
    <property type="match status" value="1"/>
</dbReference>
<name>A0ABY1P257_9FLAO</name>
<evidence type="ECO:0000256" key="1">
    <source>
        <dbReference type="SAM" id="Phobius"/>
    </source>
</evidence>